<dbReference type="OrthoDB" id="10605538at2759"/>
<keyword evidence="1" id="KW-0472">Membrane</keyword>
<sequence>MAITEFLLFVFTLGECFYAPRNVSVYAHYLLSGYTKKDVRSNEATYEIFTHGWGKLFYSGSWFLLAIWFIGRLSFRNSKWNWVQAFPTPSHQWTRRIRRSAVGREIPTSLSISEMFGFSKLHGHVEEMLSPLGPRRNFYLFK</sequence>
<evidence type="ECO:0000256" key="1">
    <source>
        <dbReference type="SAM" id="Phobius"/>
    </source>
</evidence>
<dbReference type="Proteomes" id="UP000824120">
    <property type="component" value="Unassembled WGS sequence"/>
</dbReference>
<reference evidence="2" key="1">
    <citation type="submission" date="2020-09" db="EMBL/GenBank/DDBJ databases">
        <title>De no assembly of potato wild relative species, Solanum commersonii.</title>
        <authorList>
            <person name="Cho K."/>
        </authorList>
    </citation>
    <scope>NUCLEOTIDE SEQUENCE</scope>
    <source>
        <strain evidence="2">LZ3.2</strain>
        <tissue evidence="2">Leaf</tissue>
    </source>
</reference>
<evidence type="ECO:0000313" key="3">
    <source>
        <dbReference type="Proteomes" id="UP000824120"/>
    </source>
</evidence>
<keyword evidence="1" id="KW-0812">Transmembrane</keyword>
<organism evidence="2 3">
    <name type="scientific">Solanum commersonii</name>
    <name type="common">Commerson's wild potato</name>
    <name type="synonym">Commerson's nightshade</name>
    <dbReference type="NCBI Taxonomy" id="4109"/>
    <lineage>
        <taxon>Eukaryota</taxon>
        <taxon>Viridiplantae</taxon>
        <taxon>Streptophyta</taxon>
        <taxon>Embryophyta</taxon>
        <taxon>Tracheophyta</taxon>
        <taxon>Spermatophyta</taxon>
        <taxon>Magnoliopsida</taxon>
        <taxon>eudicotyledons</taxon>
        <taxon>Gunneridae</taxon>
        <taxon>Pentapetalae</taxon>
        <taxon>asterids</taxon>
        <taxon>lamiids</taxon>
        <taxon>Solanales</taxon>
        <taxon>Solanaceae</taxon>
        <taxon>Solanoideae</taxon>
        <taxon>Solaneae</taxon>
        <taxon>Solanum</taxon>
    </lineage>
</organism>
<accession>A0A9J5W0R2</accession>
<dbReference type="AlphaFoldDB" id="A0A9J5W0R2"/>
<keyword evidence="1" id="KW-1133">Transmembrane helix</keyword>
<protein>
    <submittedName>
        <fullName evidence="2">Uncharacterized protein</fullName>
    </submittedName>
</protein>
<evidence type="ECO:0000313" key="2">
    <source>
        <dbReference type="EMBL" id="KAG5569002.1"/>
    </source>
</evidence>
<dbReference type="EMBL" id="JACXVP010000018">
    <property type="protein sequence ID" value="KAG5569002.1"/>
    <property type="molecule type" value="Genomic_DNA"/>
</dbReference>
<gene>
    <name evidence="2" type="ORF">H5410_063962</name>
</gene>
<name>A0A9J5W0R2_SOLCO</name>
<comment type="caution">
    <text evidence="2">The sequence shown here is derived from an EMBL/GenBank/DDBJ whole genome shotgun (WGS) entry which is preliminary data.</text>
</comment>
<feature type="transmembrane region" description="Helical" evidence="1">
    <location>
        <begin position="56"/>
        <end position="75"/>
    </location>
</feature>
<keyword evidence="3" id="KW-1185">Reference proteome</keyword>
<proteinExistence type="predicted"/>